<dbReference type="GO" id="GO:0030170">
    <property type="term" value="F:pyridoxal phosphate binding"/>
    <property type="evidence" value="ECO:0007669"/>
    <property type="project" value="InterPro"/>
</dbReference>
<keyword evidence="12 15" id="KW-0456">Lyase</keyword>
<dbReference type="RefSeq" id="WP_073478949.1">
    <property type="nucleotide sequence ID" value="NZ_FQZU01000058.1"/>
</dbReference>
<comment type="pathway">
    <text evidence="3">Lipid metabolism; sphingolipid metabolism.</text>
</comment>
<evidence type="ECO:0000256" key="3">
    <source>
        <dbReference type="ARBA" id="ARBA00004760"/>
    </source>
</evidence>
<name>A0A1M6ZHT1_9BACT</name>
<keyword evidence="17" id="KW-1185">Reference proteome</keyword>
<evidence type="ECO:0000256" key="2">
    <source>
        <dbReference type="ARBA" id="ARBA00004389"/>
    </source>
</evidence>
<dbReference type="Pfam" id="PF00282">
    <property type="entry name" value="Pyridoxal_deC"/>
    <property type="match status" value="1"/>
</dbReference>
<dbReference type="AlphaFoldDB" id="A0A1M6ZHT1"/>
<evidence type="ECO:0000256" key="1">
    <source>
        <dbReference type="ARBA" id="ARBA00001933"/>
    </source>
</evidence>
<comment type="similarity">
    <text evidence="13">Belongs to the group II decarboxylase family. Sphingosine-1-phosphate lyase subfamily.</text>
</comment>
<evidence type="ECO:0000256" key="8">
    <source>
        <dbReference type="ARBA" id="ARBA00022919"/>
    </source>
</evidence>
<dbReference type="OrthoDB" id="9803665at2"/>
<proteinExistence type="inferred from homology"/>
<evidence type="ECO:0000256" key="15">
    <source>
        <dbReference type="RuleBase" id="RU000382"/>
    </source>
</evidence>
<dbReference type="InterPro" id="IPR015422">
    <property type="entry name" value="PyrdxlP-dep_Trfase_small"/>
</dbReference>
<gene>
    <name evidence="16" type="ORF">SAMN02745216_04975</name>
</gene>
<evidence type="ECO:0000256" key="13">
    <source>
        <dbReference type="ARBA" id="ARBA00038302"/>
    </source>
</evidence>
<dbReference type="STRING" id="1121393.SAMN02745216_04975"/>
<dbReference type="Proteomes" id="UP000183994">
    <property type="component" value="Unassembled WGS sequence"/>
</dbReference>
<evidence type="ECO:0000313" key="17">
    <source>
        <dbReference type="Proteomes" id="UP000183994"/>
    </source>
</evidence>
<comment type="pathway">
    <text evidence="4">Sphingolipid metabolism.</text>
</comment>
<evidence type="ECO:0000256" key="10">
    <source>
        <dbReference type="ARBA" id="ARBA00023098"/>
    </source>
</evidence>
<dbReference type="InterPro" id="IPR002129">
    <property type="entry name" value="PyrdxlP-dep_de-COase"/>
</dbReference>
<evidence type="ECO:0000313" key="16">
    <source>
        <dbReference type="EMBL" id="SHL29944.1"/>
    </source>
</evidence>
<keyword evidence="6" id="KW-0256">Endoplasmic reticulum</keyword>
<evidence type="ECO:0000256" key="4">
    <source>
        <dbReference type="ARBA" id="ARBA00004991"/>
    </source>
</evidence>
<keyword evidence="10" id="KW-0443">Lipid metabolism</keyword>
<comment type="subcellular location">
    <subcellularLocation>
        <location evidence="2">Endoplasmic reticulum membrane</location>
        <topology evidence="2">Single-pass membrane protein</topology>
    </subcellularLocation>
</comment>
<dbReference type="GO" id="GO:0019752">
    <property type="term" value="P:carboxylic acid metabolic process"/>
    <property type="evidence" value="ECO:0007669"/>
    <property type="project" value="InterPro"/>
</dbReference>
<feature type="modified residue" description="N6-(pyridoxal phosphate)lysine" evidence="14">
    <location>
        <position position="242"/>
    </location>
</feature>
<dbReference type="Gene3D" id="3.40.640.10">
    <property type="entry name" value="Type I PLP-dependent aspartate aminotransferase-like (Major domain)"/>
    <property type="match status" value="1"/>
</dbReference>
<dbReference type="InterPro" id="IPR015424">
    <property type="entry name" value="PyrdxlP-dep_Trfase"/>
</dbReference>
<dbReference type="InterPro" id="IPR015421">
    <property type="entry name" value="PyrdxlP-dep_Trfase_major"/>
</dbReference>
<dbReference type="Gene3D" id="3.90.1150.10">
    <property type="entry name" value="Aspartate Aminotransferase, domain 1"/>
    <property type="match status" value="1"/>
</dbReference>
<reference evidence="17" key="1">
    <citation type="submission" date="2016-11" db="EMBL/GenBank/DDBJ databases">
        <authorList>
            <person name="Varghese N."/>
            <person name="Submissions S."/>
        </authorList>
    </citation>
    <scope>NUCLEOTIDE SEQUENCE [LARGE SCALE GENOMIC DNA]</scope>
    <source>
        <strain evidence="17">DSM 16219</strain>
    </source>
</reference>
<dbReference type="FunFam" id="3.40.640.10:FF:000020">
    <property type="entry name" value="sphingosine-1-phosphate lyase 1"/>
    <property type="match status" value="1"/>
</dbReference>
<dbReference type="GO" id="GO:0006665">
    <property type="term" value="P:sphingolipid metabolic process"/>
    <property type="evidence" value="ECO:0007669"/>
    <property type="project" value="UniProtKB-KW"/>
</dbReference>
<protein>
    <submittedName>
        <fullName evidence="16">Glutamate or tyrosine decarboxylase</fullName>
    </submittedName>
</protein>
<evidence type="ECO:0000256" key="5">
    <source>
        <dbReference type="ARBA" id="ARBA00022692"/>
    </source>
</evidence>
<keyword evidence="5" id="KW-0812">Transmembrane</keyword>
<dbReference type="SUPFAM" id="SSF53383">
    <property type="entry name" value="PLP-dependent transferases"/>
    <property type="match status" value="1"/>
</dbReference>
<dbReference type="InterPro" id="IPR050477">
    <property type="entry name" value="GrpII_AminoAcid_Decarb"/>
</dbReference>
<sequence length="478" mass="52957">MKLPEKGLPEDKIFEALQDFRKNDVKWKDGRVFGYVFDPGAEVQHTAKQAYNEFLSENGLDFTVFQSLQRLEKELAAFGAQHLRGGDQAVGNFTSGGTESIILAVKAARDYYREEWPGLTAPEIILPTTAHAAFYKAAHYLNLKVLQVPVNPRTYQVDPETVWQTITDETIMLVGSAPTYSQGVIDPIEELGKIALEKDLWLHTDACMGGFLLPYFKRLGEPVPDFDFSVPGVSSMSMDLHKYAYCPKGASLVMYRDKSLRKHQIFACAEWIGYTIINNAVQSSKSGGPMAAAWAVLNRIGDQGYLEIARKKLEAVKKITAGIPKIKDLRLLAQPQMTLIAFTSDSVNVFHIIDEMNSRGWYIQPALSYDNCPAHIHLSVSASNVGWEDKLLEDLEECTAIAAGMPEGELVTSLRPMLQDLDLSQATDEDINGLLAMAGLEGEGLPDRMAEINGVLNLLPAPARKKILVSFVNDLFVQ</sequence>
<dbReference type="PANTHER" id="PTHR42735">
    <property type="match status" value="1"/>
</dbReference>
<organism evidence="16 17">
    <name type="scientific">Desulfatibacillum alkenivorans DSM 16219</name>
    <dbReference type="NCBI Taxonomy" id="1121393"/>
    <lineage>
        <taxon>Bacteria</taxon>
        <taxon>Pseudomonadati</taxon>
        <taxon>Thermodesulfobacteriota</taxon>
        <taxon>Desulfobacteria</taxon>
        <taxon>Desulfobacterales</taxon>
        <taxon>Desulfatibacillaceae</taxon>
        <taxon>Desulfatibacillum</taxon>
    </lineage>
</organism>
<dbReference type="EMBL" id="FQZU01000058">
    <property type="protein sequence ID" value="SHL29944.1"/>
    <property type="molecule type" value="Genomic_DNA"/>
</dbReference>
<keyword evidence="8" id="KW-0746">Sphingolipid metabolism</keyword>
<keyword evidence="11" id="KW-0472">Membrane</keyword>
<evidence type="ECO:0000256" key="9">
    <source>
        <dbReference type="ARBA" id="ARBA00022989"/>
    </source>
</evidence>
<dbReference type="GO" id="GO:0016020">
    <property type="term" value="C:membrane"/>
    <property type="evidence" value="ECO:0007669"/>
    <property type="project" value="GOC"/>
</dbReference>
<evidence type="ECO:0000256" key="6">
    <source>
        <dbReference type="ARBA" id="ARBA00022824"/>
    </source>
</evidence>
<evidence type="ECO:0000256" key="11">
    <source>
        <dbReference type="ARBA" id="ARBA00023136"/>
    </source>
</evidence>
<comment type="cofactor">
    <cofactor evidence="1 14 15">
        <name>pyridoxal 5'-phosphate</name>
        <dbReference type="ChEBI" id="CHEBI:597326"/>
    </cofactor>
</comment>
<evidence type="ECO:0000256" key="7">
    <source>
        <dbReference type="ARBA" id="ARBA00022898"/>
    </source>
</evidence>
<keyword evidence="7 14" id="KW-0663">Pyridoxal phosphate</keyword>
<keyword evidence="9" id="KW-1133">Transmembrane helix</keyword>
<evidence type="ECO:0000256" key="14">
    <source>
        <dbReference type="PIRSR" id="PIRSR602129-50"/>
    </source>
</evidence>
<dbReference type="GO" id="GO:0016830">
    <property type="term" value="F:carbon-carbon lyase activity"/>
    <property type="evidence" value="ECO:0007669"/>
    <property type="project" value="InterPro"/>
</dbReference>
<dbReference type="PANTHER" id="PTHR42735:SF6">
    <property type="entry name" value="SPHINGOSINE-1-PHOSPHATE LYASE 1"/>
    <property type="match status" value="1"/>
</dbReference>
<evidence type="ECO:0000256" key="12">
    <source>
        <dbReference type="ARBA" id="ARBA00023239"/>
    </source>
</evidence>
<accession>A0A1M6ZHT1</accession>